<reference evidence="6" key="2">
    <citation type="journal article" date="2021" name="PeerJ">
        <title>Extensive microbial diversity within the chicken gut microbiome revealed by metagenomics and culture.</title>
        <authorList>
            <person name="Gilroy R."/>
            <person name="Ravi A."/>
            <person name="Getino M."/>
            <person name="Pursley I."/>
            <person name="Horton D.L."/>
            <person name="Alikhan N.F."/>
            <person name="Baker D."/>
            <person name="Gharbi K."/>
            <person name="Hall N."/>
            <person name="Watson M."/>
            <person name="Adriaenssens E.M."/>
            <person name="Foster-Nyarko E."/>
            <person name="Jarju S."/>
            <person name="Secka A."/>
            <person name="Antonio M."/>
            <person name="Oren A."/>
            <person name="Chaudhuri R.R."/>
            <person name="La Ragione R."/>
            <person name="Hildebrand F."/>
            <person name="Pallen M.J."/>
        </authorList>
    </citation>
    <scope>NUCLEOTIDE SEQUENCE</scope>
    <source>
        <strain evidence="6">CHK195-4489</strain>
    </source>
</reference>
<accession>A0A9D1LAK1</accession>
<evidence type="ECO:0000313" key="6">
    <source>
        <dbReference type="EMBL" id="HIU30260.1"/>
    </source>
</evidence>
<evidence type="ECO:0000256" key="1">
    <source>
        <dbReference type="ARBA" id="ARBA00022723"/>
    </source>
</evidence>
<reference evidence="6" key="1">
    <citation type="submission" date="2020-10" db="EMBL/GenBank/DDBJ databases">
        <authorList>
            <person name="Gilroy R."/>
        </authorList>
    </citation>
    <scope>NUCLEOTIDE SEQUENCE</scope>
    <source>
        <strain evidence="6">CHK195-4489</strain>
    </source>
</reference>
<dbReference type="PANTHER" id="PTHR43401:SF2">
    <property type="entry name" value="L-THREONINE 3-DEHYDROGENASE"/>
    <property type="match status" value="1"/>
</dbReference>
<evidence type="ECO:0000256" key="2">
    <source>
        <dbReference type="ARBA" id="ARBA00022833"/>
    </source>
</evidence>
<dbReference type="InterPro" id="IPR050129">
    <property type="entry name" value="Zn_alcohol_dh"/>
</dbReference>
<comment type="similarity">
    <text evidence="4">Belongs to the zinc-containing alcohol dehydrogenase family.</text>
</comment>
<dbReference type="InterPro" id="IPR013149">
    <property type="entry name" value="ADH-like_C"/>
</dbReference>
<dbReference type="Pfam" id="PF08240">
    <property type="entry name" value="ADH_N"/>
    <property type="match status" value="1"/>
</dbReference>
<dbReference type="GO" id="GO:0008270">
    <property type="term" value="F:zinc ion binding"/>
    <property type="evidence" value="ECO:0007669"/>
    <property type="project" value="InterPro"/>
</dbReference>
<dbReference type="Pfam" id="PF00107">
    <property type="entry name" value="ADH_zinc_N"/>
    <property type="match status" value="1"/>
</dbReference>
<dbReference type="SUPFAM" id="SSF50129">
    <property type="entry name" value="GroES-like"/>
    <property type="match status" value="1"/>
</dbReference>
<dbReference type="PANTHER" id="PTHR43401">
    <property type="entry name" value="L-THREONINE 3-DEHYDROGENASE"/>
    <property type="match status" value="1"/>
</dbReference>
<proteinExistence type="inferred from homology"/>
<dbReference type="InterPro" id="IPR020843">
    <property type="entry name" value="ER"/>
</dbReference>
<dbReference type="Gene3D" id="3.90.180.10">
    <property type="entry name" value="Medium-chain alcohol dehydrogenases, catalytic domain"/>
    <property type="match status" value="1"/>
</dbReference>
<evidence type="ECO:0000256" key="3">
    <source>
        <dbReference type="ARBA" id="ARBA00023002"/>
    </source>
</evidence>
<keyword evidence="2 4" id="KW-0862">Zinc</keyword>
<dbReference type="Gene3D" id="3.40.50.720">
    <property type="entry name" value="NAD(P)-binding Rossmann-like Domain"/>
    <property type="match status" value="1"/>
</dbReference>
<protein>
    <submittedName>
        <fullName evidence="6">Alcohol dehydrogenase catalytic domain-containing protein</fullName>
    </submittedName>
</protein>
<dbReference type="AlphaFoldDB" id="A0A9D1LAK1"/>
<dbReference type="InterPro" id="IPR002328">
    <property type="entry name" value="ADH_Zn_CS"/>
</dbReference>
<comment type="cofactor">
    <cofactor evidence="4">
        <name>Zn(2+)</name>
        <dbReference type="ChEBI" id="CHEBI:29105"/>
    </cofactor>
</comment>
<dbReference type="InterPro" id="IPR011032">
    <property type="entry name" value="GroES-like_sf"/>
</dbReference>
<dbReference type="SMART" id="SM00829">
    <property type="entry name" value="PKS_ER"/>
    <property type="match status" value="1"/>
</dbReference>
<keyword evidence="1 4" id="KW-0479">Metal-binding</keyword>
<dbReference type="InterPro" id="IPR013154">
    <property type="entry name" value="ADH-like_N"/>
</dbReference>
<evidence type="ECO:0000259" key="5">
    <source>
        <dbReference type="SMART" id="SM00829"/>
    </source>
</evidence>
<dbReference type="InterPro" id="IPR036291">
    <property type="entry name" value="NAD(P)-bd_dom_sf"/>
</dbReference>
<gene>
    <name evidence="6" type="ORF">IAD50_08205</name>
</gene>
<dbReference type="GO" id="GO:0016491">
    <property type="term" value="F:oxidoreductase activity"/>
    <property type="evidence" value="ECO:0007669"/>
    <property type="project" value="UniProtKB-KW"/>
</dbReference>
<comment type="caution">
    <text evidence="6">The sequence shown here is derived from an EMBL/GenBank/DDBJ whole genome shotgun (WGS) entry which is preliminary data.</text>
</comment>
<name>A0A9D1LAK1_9CLOT</name>
<dbReference type="SUPFAM" id="SSF51735">
    <property type="entry name" value="NAD(P)-binding Rossmann-fold domains"/>
    <property type="match status" value="1"/>
</dbReference>
<dbReference type="PROSITE" id="PS00059">
    <property type="entry name" value="ADH_ZINC"/>
    <property type="match status" value="1"/>
</dbReference>
<dbReference type="Proteomes" id="UP000824089">
    <property type="component" value="Unassembled WGS sequence"/>
</dbReference>
<evidence type="ECO:0000313" key="7">
    <source>
        <dbReference type="Proteomes" id="UP000824089"/>
    </source>
</evidence>
<organism evidence="6 7">
    <name type="scientific">Candidatus Egerieisoma faecipullorum</name>
    <dbReference type="NCBI Taxonomy" id="2840963"/>
    <lineage>
        <taxon>Bacteria</taxon>
        <taxon>Bacillati</taxon>
        <taxon>Bacillota</taxon>
        <taxon>Clostridia</taxon>
        <taxon>Eubacteriales</taxon>
        <taxon>Clostridiaceae</taxon>
        <taxon>Clostridiaceae incertae sedis</taxon>
        <taxon>Candidatus Egerieisoma</taxon>
    </lineage>
</organism>
<sequence length="351" mass="38024">MEKTMKAVTVYGPRDMRIEDVPMRPLKRDEVLVRVAWTGICATDLAIYTGESSFVKSGEIRYPCRVGHEWSGIVEEVGESVTKFKKGDRVITDNGVSCGECDNCKCGDRFGCTEIMSVGTINCWDGCYAEYMYMPECHTYPLADSVSLEEAALAEPLSIALGAVKKYEIRPDTTVAVIGTGSIALGAAALASVKGAKQVIVIGRKDFKLEAALKCGATHVVNSTKENAEERLREITAGKGADFVIESSGGPKTVEEAMRIASKRGTVALLAFYERTLDAFPIDTLVSKELTVKGVMGEFGLVPEAAEYLAKGLPVEGMITHRMELAEVPAFFARSAETSGERIKALVRIRP</sequence>
<feature type="domain" description="Enoyl reductase (ER)" evidence="5">
    <location>
        <begin position="12"/>
        <end position="347"/>
    </location>
</feature>
<evidence type="ECO:0000256" key="4">
    <source>
        <dbReference type="RuleBase" id="RU361277"/>
    </source>
</evidence>
<keyword evidence="3" id="KW-0560">Oxidoreductase</keyword>
<dbReference type="EMBL" id="DVMM01000181">
    <property type="protein sequence ID" value="HIU30260.1"/>
    <property type="molecule type" value="Genomic_DNA"/>
</dbReference>